<keyword evidence="2" id="KW-1003">Cell membrane</keyword>
<evidence type="ECO:0000256" key="2">
    <source>
        <dbReference type="ARBA" id="ARBA00022475"/>
    </source>
</evidence>
<dbReference type="EMBL" id="JBEWZI010000003">
    <property type="protein sequence ID" value="MET7013242.1"/>
    <property type="molecule type" value="Genomic_DNA"/>
</dbReference>
<protein>
    <submittedName>
        <fullName evidence="6">ATP-binding cassette domain-containing protein</fullName>
    </submittedName>
</protein>
<keyword evidence="1" id="KW-0813">Transport</keyword>
<keyword evidence="7" id="KW-1185">Reference proteome</keyword>
<dbReference type="SMART" id="SM00382">
    <property type="entry name" value="AAA"/>
    <property type="match status" value="1"/>
</dbReference>
<feature type="domain" description="ABC transporter" evidence="5">
    <location>
        <begin position="6"/>
        <end position="242"/>
    </location>
</feature>
<gene>
    <name evidence="6" type="ORF">ABXR19_03510</name>
</gene>
<dbReference type="PROSITE" id="PS00211">
    <property type="entry name" value="ABC_TRANSPORTER_1"/>
    <property type="match status" value="1"/>
</dbReference>
<evidence type="ECO:0000256" key="3">
    <source>
        <dbReference type="ARBA" id="ARBA00022741"/>
    </source>
</evidence>
<dbReference type="PANTHER" id="PTHR43023:SF3">
    <property type="entry name" value="PROTEIN TRIGALACTOSYLDIACYLGLYCEROL 3, CHLOROPLASTIC"/>
    <property type="match status" value="1"/>
</dbReference>
<sequence>MNESIISIRNLTMAYGDNVIQRDLTFDIQRGDIFVIMGGSGCGKSTLLRHMIGLQAPSAGSVLFGSEDFWAASAEEQDRLKRRFGVLFQAGALWSSLTLAENIAFPMEEFTRLPADAIRDIVATKLALVGLAGFEHYYPSEISGGMKKRAALARAMALNPDILFFDEPSAGLDPLSSRRLDELILQLRDSLGATIVLVTHELPSIFAVANNSVFLDAESKTMIATGDPKHLALHGPDGVRSFLSRGEPS</sequence>
<organism evidence="6 7">
    <name type="scientific">Uliginosibacterium flavum</name>
    <dbReference type="NCBI Taxonomy" id="1396831"/>
    <lineage>
        <taxon>Bacteria</taxon>
        <taxon>Pseudomonadati</taxon>
        <taxon>Pseudomonadota</taxon>
        <taxon>Betaproteobacteria</taxon>
        <taxon>Rhodocyclales</taxon>
        <taxon>Zoogloeaceae</taxon>
        <taxon>Uliginosibacterium</taxon>
    </lineage>
</organism>
<comment type="caution">
    <text evidence="6">The sequence shown here is derived from an EMBL/GenBank/DDBJ whole genome shotgun (WGS) entry which is preliminary data.</text>
</comment>
<keyword evidence="4 6" id="KW-0067">ATP-binding</keyword>
<name>A0ABV2TJN0_9RHOO</name>
<dbReference type="PROSITE" id="PS50893">
    <property type="entry name" value="ABC_TRANSPORTER_2"/>
    <property type="match status" value="1"/>
</dbReference>
<dbReference type="InterPro" id="IPR017871">
    <property type="entry name" value="ABC_transporter-like_CS"/>
</dbReference>
<evidence type="ECO:0000256" key="4">
    <source>
        <dbReference type="ARBA" id="ARBA00022840"/>
    </source>
</evidence>
<dbReference type="InterPro" id="IPR027417">
    <property type="entry name" value="P-loop_NTPase"/>
</dbReference>
<dbReference type="Pfam" id="PF00005">
    <property type="entry name" value="ABC_tran"/>
    <property type="match status" value="1"/>
</dbReference>
<dbReference type="Proteomes" id="UP001549691">
    <property type="component" value="Unassembled WGS sequence"/>
</dbReference>
<dbReference type="GO" id="GO:0005524">
    <property type="term" value="F:ATP binding"/>
    <property type="evidence" value="ECO:0007669"/>
    <property type="project" value="UniProtKB-KW"/>
</dbReference>
<keyword evidence="2" id="KW-0472">Membrane</keyword>
<reference evidence="6 7" key="1">
    <citation type="submission" date="2024-07" db="EMBL/GenBank/DDBJ databases">
        <title>Uliginosibacterium flavum JJ3220;KACC:17644.</title>
        <authorList>
            <person name="Kim M.K."/>
        </authorList>
    </citation>
    <scope>NUCLEOTIDE SEQUENCE [LARGE SCALE GENOMIC DNA]</scope>
    <source>
        <strain evidence="6 7">KACC:17644</strain>
    </source>
</reference>
<evidence type="ECO:0000313" key="7">
    <source>
        <dbReference type="Proteomes" id="UP001549691"/>
    </source>
</evidence>
<dbReference type="Gene3D" id="3.40.50.300">
    <property type="entry name" value="P-loop containing nucleotide triphosphate hydrolases"/>
    <property type="match status" value="1"/>
</dbReference>
<dbReference type="InterPro" id="IPR003439">
    <property type="entry name" value="ABC_transporter-like_ATP-bd"/>
</dbReference>
<accession>A0ABV2TJN0</accession>
<dbReference type="SUPFAM" id="SSF52540">
    <property type="entry name" value="P-loop containing nucleoside triphosphate hydrolases"/>
    <property type="match status" value="1"/>
</dbReference>
<evidence type="ECO:0000259" key="5">
    <source>
        <dbReference type="PROSITE" id="PS50893"/>
    </source>
</evidence>
<evidence type="ECO:0000313" key="6">
    <source>
        <dbReference type="EMBL" id="MET7013242.1"/>
    </source>
</evidence>
<dbReference type="RefSeq" id="WP_354599706.1">
    <property type="nucleotide sequence ID" value="NZ_JBEWZI010000003.1"/>
</dbReference>
<dbReference type="InterPro" id="IPR003593">
    <property type="entry name" value="AAA+_ATPase"/>
</dbReference>
<proteinExistence type="predicted"/>
<evidence type="ECO:0000256" key="1">
    <source>
        <dbReference type="ARBA" id="ARBA00022448"/>
    </source>
</evidence>
<dbReference type="PANTHER" id="PTHR43023">
    <property type="entry name" value="PROTEIN TRIGALACTOSYLDIACYLGLYCEROL 3, CHLOROPLASTIC"/>
    <property type="match status" value="1"/>
</dbReference>
<keyword evidence="3" id="KW-0547">Nucleotide-binding</keyword>